<protein>
    <recommendedName>
        <fullName evidence="9">Amino acid transporter</fullName>
    </recommendedName>
</protein>
<feature type="transmembrane region" description="Helical" evidence="6">
    <location>
        <begin position="140"/>
        <end position="158"/>
    </location>
</feature>
<evidence type="ECO:0000256" key="5">
    <source>
        <dbReference type="ARBA" id="ARBA00023136"/>
    </source>
</evidence>
<reference evidence="7 8" key="1">
    <citation type="journal article" date="2012" name="Eukaryot. Cell">
        <title>Genome sequence of the Trichosporon asahii environmental strain CBS 8904.</title>
        <authorList>
            <person name="Yang R.Y."/>
            <person name="Li H.T."/>
            <person name="Zhu H."/>
            <person name="Zhou G.P."/>
            <person name="Wang M."/>
            <person name="Wang L."/>
        </authorList>
    </citation>
    <scope>NUCLEOTIDE SEQUENCE [LARGE SCALE GENOMIC DNA]</scope>
    <source>
        <strain evidence="7 8">CBS 8904</strain>
    </source>
</reference>
<feature type="transmembrane region" description="Helical" evidence="6">
    <location>
        <begin position="516"/>
        <end position="537"/>
    </location>
</feature>
<feature type="transmembrane region" description="Helical" evidence="6">
    <location>
        <begin position="420"/>
        <end position="437"/>
    </location>
</feature>
<dbReference type="InterPro" id="IPR002293">
    <property type="entry name" value="AA/rel_permease1"/>
</dbReference>
<feature type="transmembrane region" description="Helical" evidence="6">
    <location>
        <begin position="367"/>
        <end position="387"/>
    </location>
</feature>
<evidence type="ECO:0000256" key="6">
    <source>
        <dbReference type="SAM" id="Phobius"/>
    </source>
</evidence>
<evidence type="ECO:0008006" key="9">
    <source>
        <dbReference type="Google" id="ProtNLM"/>
    </source>
</evidence>
<dbReference type="Proteomes" id="UP000006757">
    <property type="component" value="Unassembled WGS sequence"/>
</dbReference>
<feature type="transmembrane region" description="Helical" evidence="6">
    <location>
        <begin position="170"/>
        <end position="195"/>
    </location>
</feature>
<keyword evidence="4 6" id="KW-1133">Transmembrane helix</keyword>
<dbReference type="STRING" id="1220162.K1VVR4"/>
<evidence type="ECO:0000256" key="4">
    <source>
        <dbReference type="ARBA" id="ARBA00022989"/>
    </source>
</evidence>
<dbReference type="eggNOG" id="KOG1289">
    <property type="taxonomic scope" value="Eukaryota"/>
</dbReference>
<evidence type="ECO:0000256" key="2">
    <source>
        <dbReference type="ARBA" id="ARBA00022448"/>
    </source>
</evidence>
<organism evidence="7 8">
    <name type="scientific">Trichosporon asahii var. asahii (strain CBS 8904)</name>
    <name type="common">Yeast</name>
    <dbReference type="NCBI Taxonomy" id="1220162"/>
    <lineage>
        <taxon>Eukaryota</taxon>
        <taxon>Fungi</taxon>
        <taxon>Dikarya</taxon>
        <taxon>Basidiomycota</taxon>
        <taxon>Agaricomycotina</taxon>
        <taxon>Tremellomycetes</taxon>
        <taxon>Trichosporonales</taxon>
        <taxon>Trichosporonaceae</taxon>
        <taxon>Trichosporon</taxon>
    </lineage>
</organism>
<dbReference type="OrthoDB" id="4476201at2759"/>
<dbReference type="Gene3D" id="1.20.1740.10">
    <property type="entry name" value="Amino acid/polyamine transporter I"/>
    <property type="match status" value="1"/>
</dbReference>
<gene>
    <name evidence="7" type="ORF">A1Q2_02140</name>
</gene>
<feature type="transmembrane region" description="Helical" evidence="6">
    <location>
        <begin position="235"/>
        <end position="253"/>
    </location>
</feature>
<keyword evidence="5 6" id="KW-0472">Membrane</keyword>
<dbReference type="PANTHER" id="PTHR45649:SF6">
    <property type="entry name" value="GABA-SPECIFIC PERMEASE"/>
    <property type="match status" value="1"/>
</dbReference>
<keyword evidence="8" id="KW-1185">Reference proteome</keyword>
<dbReference type="HOGENOM" id="CLU_004495_0_3_1"/>
<feature type="transmembrane region" description="Helical" evidence="6">
    <location>
        <begin position="443"/>
        <end position="470"/>
    </location>
</feature>
<dbReference type="GO" id="GO:0016020">
    <property type="term" value="C:membrane"/>
    <property type="evidence" value="ECO:0007669"/>
    <property type="project" value="UniProtKB-SubCell"/>
</dbReference>
<keyword evidence="3 6" id="KW-0812">Transmembrane</keyword>
<dbReference type="PIRSF" id="PIRSF006060">
    <property type="entry name" value="AA_transporter"/>
    <property type="match status" value="1"/>
</dbReference>
<feature type="transmembrane region" description="Helical" evidence="6">
    <location>
        <begin position="310"/>
        <end position="335"/>
    </location>
</feature>
<evidence type="ECO:0000313" key="7">
    <source>
        <dbReference type="EMBL" id="EKD03557.1"/>
    </source>
</evidence>
<keyword evidence="2" id="KW-0813">Transport</keyword>
<dbReference type="EMBL" id="AMBO01000246">
    <property type="protein sequence ID" value="EKD03557.1"/>
    <property type="molecule type" value="Genomic_DNA"/>
</dbReference>
<dbReference type="GO" id="GO:0022857">
    <property type="term" value="F:transmembrane transporter activity"/>
    <property type="evidence" value="ECO:0007669"/>
    <property type="project" value="InterPro"/>
</dbReference>
<evidence type="ECO:0000256" key="3">
    <source>
        <dbReference type="ARBA" id="ARBA00022692"/>
    </source>
</evidence>
<dbReference type="Pfam" id="PF13520">
    <property type="entry name" value="AA_permease_2"/>
    <property type="match status" value="1"/>
</dbReference>
<dbReference type="AlphaFoldDB" id="K1VVR4"/>
<feature type="transmembrane region" description="Helical" evidence="6">
    <location>
        <begin position="482"/>
        <end position="504"/>
    </location>
</feature>
<feature type="transmembrane region" description="Helical" evidence="6">
    <location>
        <begin position="99"/>
        <end position="120"/>
    </location>
</feature>
<evidence type="ECO:0000256" key="1">
    <source>
        <dbReference type="ARBA" id="ARBA00004141"/>
    </source>
</evidence>
<feature type="transmembrane region" description="Helical" evidence="6">
    <location>
        <begin position="68"/>
        <end position="87"/>
    </location>
</feature>
<dbReference type="FunCoup" id="K1VVR4">
    <property type="interactions" value="19"/>
</dbReference>
<dbReference type="PANTHER" id="PTHR45649">
    <property type="entry name" value="AMINO-ACID PERMEASE BAT1"/>
    <property type="match status" value="1"/>
</dbReference>
<sequence length="593" mass="63287">MGVPTPAETPVYDMGPASKLASGDLDASKTASTADPEGQEWLTKDDAALEGLGYRPELKRNFSSLETFGVAFSIMGVVPSIASTIFYNLPYGGPVGMVWGWFLSSILIMFIGLAMADLASSMPTSGGLYYWTYKLAPRKYAAFLSWMVGFPVLADSARYETTVLTSDNSFLGNVGATASVAWGCAGILLACGSVADETFAPSVGVTFGVYCGVLITCGFFCAYGTALFARLQTPLVILNTALALVTIIGLPIARRGHLNSAKFTFGGWENLYSWPNGFAFFLSMLAPVWTICSFDCAVSISEEAANASVAVPQAIVGSIGSAGILGTIILAIFALCMGPSVADVNDSAIGQPLAYIYMLGFGRNGTLAIWSFIAVSSYGMACSLLLPSSRQAFAFARDGALPFSRFLYKVDQRSGTPVRTVWLVVGCCIPLGLLGFADPVNQAAINAIFAIAILGPYVAYGIPIFARVVWGKHLFHPGPWYLGKWSIPVAIVACVWMVFALVLFCFPADMHPTAGTMNYAIVVSAAVWAFAIGFWYFPKIGGKTFFHGPRTEDLNDELIQAYAEGHVEDPGKTNGTTTVVQAVEEPEEEQQIK</sequence>
<dbReference type="OMA" id="RMIWGVV"/>
<feature type="transmembrane region" description="Helical" evidence="6">
    <location>
        <begin position="207"/>
        <end position="228"/>
    </location>
</feature>
<evidence type="ECO:0000313" key="8">
    <source>
        <dbReference type="Proteomes" id="UP000006757"/>
    </source>
</evidence>
<comment type="subcellular location">
    <subcellularLocation>
        <location evidence="1">Membrane</location>
        <topology evidence="1">Multi-pass membrane protein</topology>
    </subcellularLocation>
</comment>
<name>K1VVR4_TRIAC</name>
<comment type="caution">
    <text evidence="7">The sequence shown here is derived from an EMBL/GenBank/DDBJ whole genome shotgun (WGS) entry which is preliminary data.</text>
</comment>
<proteinExistence type="predicted"/>
<accession>K1VVR4</accession>
<feature type="transmembrane region" description="Helical" evidence="6">
    <location>
        <begin position="278"/>
        <end position="298"/>
    </location>
</feature>
<dbReference type="InParanoid" id="K1VVR4"/>